<keyword evidence="2" id="KW-0813">Transport</keyword>
<feature type="transmembrane region" description="Helical" evidence="8">
    <location>
        <begin position="75"/>
        <end position="96"/>
    </location>
</feature>
<feature type="transmembrane region" description="Helical" evidence="8">
    <location>
        <begin position="234"/>
        <end position="254"/>
    </location>
</feature>
<evidence type="ECO:0000313" key="11">
    <source>
        <dbReference type="Proteomes" id="UP000053558"/>
    </source>
</evidence>
<dbReference type="GeneID" id="19211411"/>
<evidence type="ECO:0000256" key="7">
    <source>
        <dbReference type="SAM" id="MobiDB-lite"/>
    </source>
</evidence>
<dbReference type="RefSeq" id="XP_007769541.1">
    <property type="nucleotide sequence ID" value="XM_007771351.1"/>
</dbReference>
<keyword evidence="4 8" id="KW-1133">Transmembrane helix</keyword>
<feature type="transmembrane region" description="Helical" evidence="8">
    <location>
        <begin position="45"/>
        <end position="63"/>
    </location>
</feature>
<feature type="transmembrane region" description="Helical" evidence="8">
    <location>
        <begin position="353"/>
        <end position="379"/>
    </location>
</feature>
<dbReference type="OrthoDB" id="2687058at2759"/>
<feature type="transmembrane region" description="Helical" evidence="8">
    <location>
        <begin position="204"/>
        <end position="228"/>
    </location>
</feature>
<protein>
    <recommendedName>
        <fullName evidence="9">Cation/H+ exchanger transmembrane domain-containing protein</fullName>
    </recommendedName>
</protein>
<reference evidence="11" key="1">
    <citation type="journal article" date="2012" name="Science">
        <title>The Paleozoic origin of enzymatic lignin decomposition reconstructed from 31 fungal genomes.</title>
        <authorList>
            <person name="Floudas D."/>
            <person name="Binder M."/>
            <person name="Riley R."/>
            <person name="Barry K."/>
            <person name="Blanchette R.A."/>
            <person name="Henrissat B."/>
            <person name="Martinez A.T."/>
            <person name="Otillar R."/>
            <person name="Spatafora J.W."/>
            <person name="Yadav J.S."/>
            <person name="Aerts A."/>
            <person name="Benoit I."/>
            <person name="Boyd A."/>
            <person name="Carlson A."/>
            <person name="Copeland A."/>
            <person name="Coutinho P.M."/>
            <person name="de Vries R.P."/>
            <person name="Ferreira P."/>
            <person name="Findley K."/>
            <person name="Foster B."/>
            <person name="Gaskell J."/>
            <person name="Glotzer D."/>
            <person name="Gorecki P."/>
            <person name="Heitman J."/>
            <person name="Hesse C."/>
            <person name="Hori C."/>
            <person name="Igarashi K."/>
            <person name="Jurgens J.A."/>
            <person name="Kallen N."/>
            <person name="Kersten P."/>
            <person name="Kohler A."/>
            <person name="Kuees U."/>
            <person name="Kumar T.K.A."/>
            <person name="Kuo A."/>
            <person name="LaButti K."/>
            <person name="Larrondo L.F."/>
            <person name="Lindquist E."/>
            <person name="Ling A."/>
            <person name="Lombard V."/>
            <person name="Lucas S."/>
            <person name="Lundell T."/>
            <person name="Martin R."/>
            <person name="McLaughlin D.J."/>
            <person name="Morgenstern I."/>
            <person name="Morin E."/>
            <person name="Murat C."/>
            <person name="Nagy L.G."/>
            <person name="Nolan M."/>
            <person name="Ohm R.A."/>
            <person name="Patyshakuliyeva A."/>
            <person name="Rokas A."/>
            <person name="Ruiz-Duenas F.J."/>
            <person name="Sabat G."/>
            <person name="Salamov A."/>
            <person name="Samejima M."/>
            <person name="Schmutz J."/>
            <person name="Slot J.C."/>
            <person name="St John F."/>
            <person name="Stenlid J."/>
            <person name="Sun H."/>
            <person name="Sun S."/>
            <person name="Syed K."/>
            <person name="Tsang A."/>
            <person name="Wiebenga A."/>
            <person name="Young D."/>
            <person name="Pisabarro A."/>
            <person name="Eastwood D.C."/>
            <person name="Martin F."/>
            <person name="Cullen D."/>
            <person name="Grigoriev I.V."/>
            <person name="Hibbett D.S."/>
        </authorList>
    </citation>
    <scope>NUCLEOTIDE SEQUENCE [LARGE SCALE GENOMIC DNA]</scope>
    <source>
        <strain evidence="11">RWD-64-598 SS2</strain>
    </source>
</reference>
<dbReference type="Gene3D" id="1.20.1530.20">
    <property type="match status" value="1"/>
</dbReference>
<feature type="transmembrane region" description="Helical" evidence="8">
    <location>
        <begin position="102"/>
        <end position="124"/>
    </location>
</feature>
<feature type="transmembrane region" description="Helical" evidence="8">
    <location>
        <begin position="171"/>
        <end position="192"/>
    </location>
</feature>
<feature type="transmembrane region" description="Helical" evidence="8">
    <location>
        <begin position="136"/>
        <end position="159"/>
    </location>
</feature>
<feature type="region of interest" description="Disordered" evidence="7">
    <location>
        <begin position="451"/>
        <end position="470"/>
    </location>
</feature>
<evidence type="ECO:0000256" key="6">
    <source>
        <dbReference type="ARBA" id="ARBA00023136"/>
    </source>
</evidence>
<dbReference type="AlphaFoldDB" id="A0A5M3MN98"/>
<feature type="transmembrane region" description="Helical" evidence="8">
    <location>
        <begin position="326"/>
        <end position="347"/>
    </location>
</feature>
<sequence length="954" mass="100004">MASFSGRTVHAFSAISKRAQAPAQGGLLTGVDPASFSATDTLKLWIIQLGVILMMAQVLSFGLKRIGQPKVIAEILGGILLGPTAFGRIPGFTSHIFPSQSIPYLTLVADIGLCLFLFIIGLEINGTILKRNGPKSAVISLSGMVLPFGLGAALSVPLYKRFIDPDVAFTHYMLFTGVAYSITAFPVLCRILTELQLLDTQIGVIVLSAAQADDVVGWVLLALSVALVNAGSGITALYILLTCLAFILFLLLVVRRVMHYLARVTGSIDNGPTMVFMTATMLVLFGSAFFTDIIGVNAIFGAFLAGLIVPRDGGLAIALTEKLEDMVTIVFIPLYFTISGLNTNLGLLNTGTIWGFTIAIITLSFTGKFCGCTMGSRLLGFSWRESSTIGALMSCKGLVELIVLNTGLSAGILTQQVFSMFVLEALVLTFMTTPLASWLYPEMIKGGARRRTSANKKRVGGSDEADSLEWNDAKDGSGLIAGEGAAGADGIVWRRRLTVVLDKFEHVPALMSLTQLIALNNNSSSHSSNNTAQAPASAGKRKQRAVSVDALRLIELTDRTSAVMRTAHFAVDVLARSDPLLAVFRTFGALHGMAVSAALSIVPYDDLARRVADHAQEGGAQLVVLPWLPPSSAPDRADGDGVTTAAAFSPFEALFGVQDGASPNSASANSTHSQFVRSVFAEARTDVALAVGSGIDASAADTCTTMGVCDGAHVFVPFFGGPDDRLALEFVVQLCANERVRATVVRVSKGLAQGGDLKKPEGVLVGDEKADEALDSVPGLTYMVNFPPDTIYANATTHTRLQNSTADDLAWARVAGPGTEEDDATTAPRTTASPALRAALSRITFDELSSPVPLHAALTRLAQLKESLAASASGDGTGLSTRLLVLCGRSRRLAVENHDAELKQLVEEQHGAGAGIGAGEVALVRKTIGDVGAAVLVGAPGAGAGMVVVQAGDA</sequence>
<comment type="caution">
    <text evidence="10">The sequence shown here is derived from an EMBL/GenBank/DDBJ whole genome shotgun (WGS) entry which is preliminary data.</text>
</comment>
<dbReference type="InterPro" id="IPR050794">
    <property type="entry name" value="CPA2_transporter"/>
</dbReference>
<dbReference type="InterPro" id="IPR006153">
    <property type="entry name" value="Cation/H_exchanger_TM"/>
</dbReference>
<gene>
    <name evidence="10" type="ORF">CONPUDRAFT_90770</name>
</gene>
<dbReference type="Pfam" id="PF00999">
    <property type="entry name" value="Na_H_Exchanger"/>
    <property type="match status" value="1"/>
</dbReference>
<dbReference type="OMA" id="EYQHINQ"/>
<evidence type="ECO:0000256" key="8">
    <source>
        <dbReference type="SAM" id="Phobius"/>
    </source>
</evidence>
<dbReference type="Proteomes" id="UP000053558">
    <property type="component" value="Unassembled WGS sequence"/>
</dbReference>
<dbReference type="EMBL" id="JH711579">
    <property type="protein sequence ID" value="EIW80642.1"/>
    <property type="molecule type" value="Genomic_DNA"/>
</dbReference>
<evidence type="ECO:0000256" key="1">
    <source>
        <dbReference type="ARBA" id="ARBA00004141"/>
    </source>
</evidence>
<evidence type="ECO:0000256" key="4">
    <source>
        <dbReference type="ARBA" id="ARBA00022989"/>
    </source>
</evidence>
<evidence type="ECO:0000313" key="10">
    <source>
        <dbReference type="EMBL" id="EIW80642.1"/>
    </source>
</evidence>
<dbReference type="GO" id="GO:1902600">
    <property type="term" value="P:proton transmembrane transport"/>
    <property type="evidence" value="ECO:0007669"/>
    <property type="project" value="InterPro"/>
</dbReference>
<keyword evidence="6 8" id="KW-0472">Membrane</keyword>
<keyword evidence="3 8" id="KW-0812">Transmembrane</keyword>
<accession>A0A5M3MN98</accession>
<keyword evidence="5" id="KW-0406">Ion transport</keyword>
<evidence type="ECO:0000256" key="2">
    <source>
        <dbReference type="ARBA" id="ARBA00022448"/>
    </source>
</evidence>
<dbReference type="PANTHER" id="PTHR32468">
    <property type="entry name" value="CATION/H + ANTIPORTER"/>
    <property type="match status" value="1"/>
</dbReference>
<evidence type="ECO:0000256" key="5">
    <source>
        <dbReference type="ARBA" id="ARBA00023065"/>
    </source>
</evidence>
<feature type="domain" description="Cation/H+ exchanger transmembrane" evidence="9">
    <location>
        <begin position="58"/>
        <end position="436"/>
    </location>
</feature>
<dbReference type="GO" id="GO:0016020">
    <property type="term" value="C:membrane"/>
    <property type="evidence" value="ECO:0007669"/>
    <property type="project" value="UniProtKB-SubCell"/>
</dbReference>
<comment type="subcellular location">
    <subcellularLocation>
        <location evidence="1">Membrane</location>
        <topology evidence="1">Multi-pass membrane protein</topology>
    </subcellularLocation>
</comment>
<proteinExistence type="predicted"/>
<dbReference type="KEGG" id="cput:CONPUDRAFT_90770"/>
<dbReference type="InterPro" id="IPR038770">
    <property type="entry name" value="Na+/solute_symporter_sf"/>
</dbReference>
<evidence type="ECO:0000256" key="3">
    <source>
        <dbReference type="ARBA" id="ARBA00022692"/>
    </source>
</evidence>
<name>A0A5M3MN98_CONPW</name>
<feature type="transmembrane region" description="Helical" evidence="8">
    <location>
        <begin position="418"/>
        <end position="440"/>
    </location>
</feature>
<keyword evidence="11" id="KW-1185">Reference proteome</keyword>
<evidence type="ECO:0000259" key="9">
    <source>
        <dbReference type="Pfam" id="PF00999"/>
    </source>
</evidence>
<dbReference type="PANTHER" id="PTHR32468:SF0">
    <property type="entry name" value="K(+)_H(+) ANTIPORTER 1"/>
    <property type="match status" value="1"/>
</dbReference>
<feature type="transmembrane region" description="Helical" evidence="8">
    <location>
        <begin position="391"/>
        <end position="412"/>
    </location>
</feature>
<organism evidence="10 11">
    <name type="scientific">Coniophora puteana (strain RWD-64-598)</name>
    <name type="common">Brown rot fungus</name>
    <dbReference type="NCBI Taxonomy" id="741705"/>
    <lineage>
        <taxon>Eukaryota</taxon>
        <taxon>Fungi</taxon>
        <taxon>Dikarya</taxon>
        <taxon>Basidiomycota</taxon>
        <taxon>Agaricomycotina</taxon>
        <taxon>Agaricomycetes</taxon>
        <taxon>Agaricomycetidae</taxon>
        <taxon>Boletales</taxon>
        <taxon>Coniophorineae</taxon>
        <taxon>Coniophoraceae</taxon>
        <taxon>Coniophora</taxon>
    </lineage>
</organism>
<dbReference type="GO" id="GO:0015297">
    <property type="term" value="F:antiporter activity"/>
    <property type="evidence" value="ECO:0007669"/>
    <property type="project" value="InterPro"/>
</dbReference>